<gene>
    <name evidence="2" type="primary">Contig12386.g13227</name>
    <name evidence="2" type="ORF">STYLEM_14431</name>
</gene>
<dbReference type="EMBL" id="CCKQ01013664">
    <property type="protein sequence ID" value="CDW85356.1"/>
    <property type="molecule type" value="Genomic_DNA"/>
</dbReference>
<name>A0A078ATQ0_STYLE</name>
<feature type="compositionally biased region" description="Low complexity" evidence="1">
    <location>
        <begin position="58"/>
        <end position="69"/>
    </location>
</feature>
<feature type="compositionally biased region" description="Polar residues" evidence="1">
    <location>
        <begin position="27"/>
        <end position="38"/>
    </location>
</feature>
<feature type="region of interest" description="Disordered" evidence="1">
    <location>
        <begin position="1"/>
        <end position="69"/>
    </location>
</feature>
<sequence length="69" mass="7251">MNQGQRDHHANQMNPNSEAFKSAGDNKANQMNPNNPVYSASEGVIGAGIKSSDKGSDIKGSSDFGGKKK</sequence>
<accession>A0A078ATQ0</accession>
<evidence type="ECO:0000313" key="3">
    <source>
        <dbReference type="Proteomes" id="UP000039865"/>
    </source>
</evidence>
<keyword evidence="3" id="KW-1185">Reference proteome</keyword>
<dbReference type="InParanoid" id="A0A078ATQ0"/>
<dbReference type="Proteomes" id="UP000039865">
    <property type="component" value="Unassembled WGS sequence"/>
</dbReference>
<protein>
    <submittedName>
        <fullName evidence="2">Uncharacterized protein</fullName>
    </submittedName>
</protein>
<organism evidence="2 3">
    <name type="scientific">Stylonychia lemnae</name>
    <name type="common">Ciliate</name>
    <dbReference type="NCBI Taxonomy" id="5949"/>
    <lineage>
        <taxon>Eukaryota</taxon>
        <taxon>Sar</taxon>
        <taxon>Alveolata</taxon>
        <taxon>Ciliophora</taxon>
        <taxon>Intramacronucleata</taxon>
        <taxon>Spirotrichea</taxon>
        <taxon>Stichotrichia</taxon>
        <taxon>Sporadotrichida</taxon>
        <taxon>Oxytrichidae</taxon>
        <taxon>Stylonychinae</taxon>
        <taxon>Stylonychia</taxon>
    </lineage>
</organism>
<evidence type="ECO:0000256" key="1">
    <source>
        <dbReference type="SAM" id="MobiDB-lite"/>
    </source>
</evidence>
<proteinExistence type="predicted"/>
<evidence type="ECO:0000313" key="2">
    <source>
        <dbReference type="EMBL" id="CDW85356.1"/>
    </source>
</evidence>
<reference evidence="2 3" key="1">
    <citation type="submission" date="2014-06" db="EMBL/GenBank/DDBJ databases">
        <authorList>
            <person name="Swart Estienne"/>
        </authorList>
    </citation>
    <scope>NUCLEOTIDE SEQUENCE [LARGE SCALE GENOMIC DNA]</scope>
    <source>
        <strain evidence="2 3">130c</strain>
    </source>
</reference>
<dbReference type="AlphaFoldDB" id="A0A078ATQ0"/>
<feature type="compositionally biased region" description="Basic and acidic residues" evidence="1">
    <location>
        <begin position="1"/>
        <end position="10"/>
    </location>
</feature>